<keyword evidence="2" id="KW-1185">Reference proteome</keyword>
<organism evidence="1 2">
    <name type="scientific">Trifolium pratense</name>
    <name type="common">Red clover</name>
    <dbReference type="NCBI Taxonomy" id="57577"/>
    <lineage>
        <taxon>Eukaryota</taxon>
        <taxon>Viridiplantae</taxon>
        <taxon>Streptophyta</taxon>
        <taxon>Embryophyta</taxon>
        <taxon>Tracheophyta</taxon>
        <taxon>Spermatophyta</taxon>
        <taxon>Magnoliopsida</taxon>
        <taxon>eudicotyledons</taxon>
        <taxon>Gunneridae</taxon>
        <taxon>Pentapetalae</taxon>
        <taxon>rosids</taxon>
        <taxon>fabids</taxon>
        <taxon>Fabales</taxon>
        <taxon>Fabaceae</taxon>
        <taxon>Papilionoideae</taxon>
        <taxon>50 kb inversion clade</taxon>
        <taxon>NPAAA clade</taxon>
        <taxon>Hologalegina</taxon>
        <taxon>IRL clade</taxon>
        <taxon>Trifolieae</taxon>
        <taxon>Trifolium</taxon>
    </lineage>
</organism>
<reference evidence="1" key="1">
    <citation type="submission" date="2023-10" db="EMBL/GenBank/DDBJ databases">
        <authorList>
            <person name="Rodriguez Cubillos JULIANA M."/>
            <person name="De Vega J."/>
        </authorList>
    </citation>
    <scope>NUCLEOTIDE SEQUENCE</scope>
</reference>
<sequence>MMMLMWGKRFKHGKRGVRQNIEKALDMFTISTFSFELRDSGFHKNKLKDLVVVGTSSTHNVFPPMAILYALVARGTVVLAEFSAVTGNTGAVARRLLEKLPTESESRLCFSQDRYIFHILRSDSLTFLCMANDTFGRILINWVLADWSDILASLFAILTLLYIAVKRPGGSSPVLEEPNSLRAYITSYRVIVMIITVLCILAVDFRIFPRRYAKTETYGASLMDLGVGAFVLANSLVSRQARNIASVSRNPI</sequence>
<dbReference type="EMBL" id="CASHSV030000615">
    <property type="protein sequence ID" value="CAJ2670757.1"/>
    <property type="molecule type" value="Genomic_DNA"/>
</dbReference>
<evidence type="ECO:0000313" key="1">
    <source>
        <dbReference type="EMBL" id="CAJ2670757.1"/>
    </source>
</evidence>
<accession>A0ACB0LUG9</accession>
<gene>
    <name evidence="1" type="ORF">MILVUS5_LOCUS34741</name>
</gene>
<evidence type="ECO:0000313" key="2">
    <source>
        <dbReference type="Proteomes" id="UP001177021"/>
    </source>
</evidence>
<dbReference type="Proteomes" id="UP001177021">
    <property type="component" value="Unassembled WGS sequence"/>
</dbReference>
<name>A0ACB0LUG9_TRIPR</name>
<comment type="caution">
    <text evidence="1">The sequence shown here is derived from an EMBL/GenBank/DDBJ whole genome shotgun (WGS) entry which is preliminary data.</text>
</comment>
<protein>
    <submittedName>
        <fullName evidence="1">Uncharacterized protein</fullName>
    </submittedName>
</protein>
<proteinExistence type="predicted"/>